<dbReference type="PANTHER" id="PTHR35936:SF25">
    <property type="entry name" value="ABC TRANSPORTER SUBSTRATE-BINDING PROTEIN"/>
    <property type="match status" value="1"/>
</dbReference>
<proteinExistence type="predicted"/>
<dbReference type="AlphaFoldDB" id="A0A833N613"/>
<reference evidence="3 4" key="1">
    <citation type="submission" date="2019-10" db="EMBL/GenBank/DDBJ databases">
        <title>New genus of Silvanigrellaceae.</title>
        <authorList>
            <person name="Pitt A."/>
            <person name="Hahn M.W."/>
        </authorList>
    </citation>
    <scope>NUCLEOTIDE SEQUENCE [LARGE SCALE GENOMIC DNA]</scope>
    <source>
        <strain evidence="3 4">33A1-SZDP</strain>
    </source>
</reference>
<dbReference type="EMBL" id="WFLN01000008">
    <property type="protein sequence ID" value="KAB8029139.1"/>
    <property type="molecule type" value="Genomic_DNA"/>
</dbReference>
<keyword evidence="1" id="KW-0732">Signal</keyword>
<keyword evidence="4" id="KW-1185">Reference proteome</keyword>
<dbReference type="RefSeq" id="WP_152213480.1">
    <property type="nucleotide sequence ID" value="NZ_WFLN01000008.1"/>
</dbReference>
<accession>A0A833N613</accession>
<dbReference type="InterPro" id="IPR001638">
    <property type="entry name" value="Solute-binding_3/MltF_N"/>
</dbReference>
<feature type="domain" description="Solute-binding protein family 3/N-terminal" evidence="2">
    <location>
        <begin position="29"/>
        <end position="263"/>
    </location>
</feature>
<evidence type="ECO:0000313" key="4">
    <source>
        <dbReference type="Proteomes" id="UP000442694"/>
    </source>
</evidence>
<evidence type="ECO:0000259" key="2">
    <source>
        <dbReference type="Pfam" id="PF00497"/>
    </source>
</evidence>
<dbReference type="Gene3D" id="3.40.190.10">
    <property type="entry name" value="Periplasmic binding protein-like II"/>
    <property type="match status" value="2"/>
</dbReference>
<protein>
    <submittedName>
        <fullName evidence="3">Transporter substrate-binding domain-containing protein</fullName>
    </submittedName>
</protein>
<evidence type="ECO:0000256" key="1">
    <source>
        <dbReference type="ARBA" id="ARBA00022729"/>
    </source>
</evidence>
<dbReference type="SUPFAM" id="SSF53850">
    <property type="entry name" value="Periplasmic binding protein-like II"/>
    <property type="match status" value="1"/>
</dbReference>
<organism evidence="3 4">
    <name type="scientific">Fluviispira multicolorata</name>
    <dbReference type="NCBI Taxonomy" id="2654512"/>
    <lineage>
        <taxon>Bacteria</taxon>
        <taxon>Pseudomonadati</taxon>
        <taxon>Bdellovibrionota</taxon>
        <taxon>Oligoflexia</taxon>
        <taxon>Silvanigrellales</taxon>
        <taxon>Silvanigrellaceae</taxon>
        <taxon>Fluviispira</taxon>
    </lineage>
</organism>
<dbReference type="Pfam" id="PF00497">
    <property type="entry name" value="SBP_bac_3"/>
    <property type="match status" value="1"/>
</dbReference>
<gene>
    <name evidence="3" type="ORF">GCL57_11410</name>
</gene>
<name>A0A833N613_9BACT</name>
<comment type="caution">
    <text evidence="3">The sequence shown here is derived from an EMBL/GenBank/DDBJ whole genome shotgun (WGS) entry which is preliminary data.</text>
</comment>
<dbReference type="Proteomes" id="UP000442694">
    <property type="component" value="Unassembled WGS sequence"/>
</dbReference>
<dbReference type="PANTHER" id="PTHR35936">
    <property type="entry name" value="MEMBRANE-BOUND LYTIC MUREIN TRANSGLYCOSYLASE F"/>
    <property type="match status" value="1"/>
</dbReference>
<sequence>MKTIFLFIIILFQIKLFACEKEIIKVVWENFPPYQIGDISLNTHPKGSSVDLLLAAAKKIGCLKNIRFEYLPWKRGLFELEKGRVDIMFNALKTPEREKYAYYKRYYSKGRNAIFVSSKDYDKLSKLSSEELMKEKNFIIGYSNGYNYGKIFEKMLAKYPNKFEMALHDDLSIIKTSNNRVNAFIGDVIQTNELIKELKQNKKIDKKINFKFLSLLLDESPPFTYLMYSKKGMSEKLVNKFDDAFVQLYKEGTTKRIFLKYIPQNFINEVVVKPDFEK</sequence>
<evidence type="ECO:0000313" key="3">
    <source>
        <dbReference type="EMBL" id="KAB8029139.1"/>
    </source>
</evidence>